<dbReference type="Proteomes" id="UP001237642">
    <property type="component" value="Unassembled WGS sequence"/>
</dbReference>
<evidence type="ECO:0000313" key="7">
    <source>
        <dbReference type="Proteomes" id="UP001237642"/>
    </source>
</evidence>
<accession>A0AAD8HYF3</accession>
<feature type="domain" description="Glutaredoxin" evidence="5">
    <location>
        <begin position="47"/>
        <end position="98"/>
    </location>
</feature>
<proteinExistence type="inferred from homology"/>
<protein>
    <submittedName>
        <fullName evidence="6">Glutaredoxin domain-containing protein</fullName>
    </submittedName>
</protein>
<dbReference type="Pfam" id="PF00462">
    <property type="entry name" value="Glutaredoxin"/>
    <property type="match status" value="1"/>
</dbReference>
<reference evidence="6" key="1">
    <citation type="submission" date="2023-02" db="EMBL/GenBank/DDBJ databases">
        <title>Genome of toxic invasive species Heracleum sosnowskyi carries increased number of genes despite the absence of recent whole-genome duplications.</title>
        <authorList>
            <person name="Schelkunov M."/>
            <person name="Shtratnikova V."/>
            <person name="Makarenko M."/>
            <person name="Klepikova A."/>
            <person name="Omelchenko D."/>
            <person name="Novikova G."/>
            <person name="Obukhova E."/>
            <person name="Bogdanov V."/>
            <person name="Penin A."/>
            <person name="Logacheva M."/>
        </authorList>
    </citation>
    <scope>NUCLEOTIDE SEQUENCE</scope>
    <source>
        <strain evidence="6">Hsosn_3</strain>
        <tissue evidence="6">Leaf</tissue>
    </source>
</reference>
<sequence length="136" mass="14965">MHGLHISRRLHDGDVRLELTPTTSSLAIDVLESPEMRIHRLIFENPVVIFTRSSTCCMCHVMKQLLSKIGVHPTVIELEDDEIAAAGEDAPAVFIGGTRVGGFESLVALHLGGHLVPKLIEIGALRTMNRMMMMVL</sequence>
<dbReference type="AlphaFoldDB" id="A0AAD8HYF3"/>
<evidence type="ECO:0000313" key="6">
    <source>
        <dbReference type="EMBL" id="KAK1375787.1"/>
    </source>
</evidence>
<dbReference type="InterPro" id="IPR011905">
    <property type="entry name" value="GlrX-like_pln_2"/>
</dbReference>
<keyword evidence="4" id="KW-0676">Redox-active center</keyword>
<reference evidence="6" key="2">
    <citation type="submission" date="2023-05" db="EMBL/GenBank/DDBJ databases">
        <authorList>
            <person name="Schelkunov M.I."/>
        </authorList>
    </citation>
    <scope>NUCLEOTIDE SEQUENCE</scope>
    <source>
        <strain evidence="6">Hsosn_3</strain>
        <tissue evidence="6">Leaf</tissue>
    </source>
</reference>
<dbReference type="PANTHER" id="PTHR10168">
    <property type="entry name" value="GLUTAREDOXIN"/>
    <property type="match status" value="1"/>
</dbReference>
<dbReference type="GO" id="GO:0005737">
    <property type="term" value="C:cytoplasm"/>
    <property type="evidence" value="ECO:0007669"/>
    <property type="project" value="UniProtKB-SubCell"/>
</dbReference>
<dbReference type="PROSITE" id="PS51354">
    <property type="entry name" value="GLUTAREDOXIN_2"/>
    <property type="match status" value="1"/>
</dbReference>
<evidence type="ECO:0000256" key="2">
    <source>
        <dbReference type="ARBA" id="ARBA00007568"/>
    </source>
</evidence>
<dbReference type="EMBL" id="JAUIZM010000007">
    <property type="protein sequence ID" value="KAK1375787.1"/>
    <property type="molecule type" value="Genomic_DNA"/>
</dbReference>
<comment type="subcellular location">
    <subcellularLocation>
        <location evidence="1">Cytoplasm</location>
    </subcellularLocation>
</comment>
<evidence type="ECO:0000256" key="3">
    <source>
        <dbReference type="ARBA" id="ARBA00022490"/>
    </source>
</evidence>
<dbReference type="NCBIfam" id="TIGR02189">
    <property type="entry name" value="GlrX-like_plant"/>
    <property type="match status" value="1"/>
</dbReference>
<name>A0AAD8HYF3_9APIA</name>
<dbReference type="SUPFAM" id="SSF52833">
    <property type="entry name" value="Thioredoxin-like"/>
    <property type="match status" value="1"/>
</dbReference>
<organism evidence="6 7">
    <name type="scientific">Heracleum sosnowskyi</name>
    <dbReference type="NCBI Taxonomy" id="360622"/>
    <lineage>
        <taxon>Eukaryota</taxon>
        <taxon>Viridiplantae</taxon>
        <taxon>Streptophyta</taxon>
        <taxon>Embryophyta</taxon>
        <taxon>Tracheophyta</taxon>
        <taxon>Spermatophyta</taxon>
        <taxon>Magnoliopsida</taxon>
        <taxon>eudicotyledons</taxon>
        <taxon>Gunneridae</taxon>
        <taxon>Pentapetalae</taxon>
        <taxon>asterids</taxon>
        <taxon>campanulids</taxon>
        <taxon>Apiales</taxon>
        <taxon>Apiaceae</taxon>
        <taxon>Apioideae</taxon>
        <taxon>apioid superclade</taxon>
        <taxon>Tordylieae</taxon>
        <taxon>Tordyliinae</taxon>
        <taxon>Heracleum</taxon>
    </lineage>
</organism>
<keyword evidence="7" id="KW-1185">Reference proteome</keyword>
<keyword evidence="3" id="KW-0963">Cytoplasm</keyword>
<evidence type="ECO:0000259" key="5">
    <source>
        <dbReference type="Pfam" id="PF00462"/>
    </source>
</evidence>
<evidence type="ECO:0000256" key="1">
    <source>
        <dbReference type="ARBA" id="ARBA00004496"/>
    </source>
</evidence>
<evidence type="ECO:0000256" key="4">
    <source>
        <dbReference type="ARBA" id="ARBA00023284"/>
    </source>
</evidence>
<comment type="caution">
    <text evidence="6">The sequence shown here is derived from an EMBL/GenBank/DDBJ whole genome shotgun (WGS) entry which is preliminary data.</text>
</comment>
<dbReference type="InterPro" id="IPR002109">
    <property type="entry name" value="Glutaredoxin"/>
</dbReference>
<dbReference type="Gene3D" id="3.40.30.10">
    <property type="entry name" value="Glutaredoxin"/>
    <property type="match status" value="1"/>
</dbReference>
<gene>
    <name evidence="6" type="ORF">POM88_031980</name>
</gene>
<dbReference type="InterPro" id="IPR036249">
    <property type="entry name" value="Thioredoxin-like_sf"/>
</dbReference>
<comment type="similarity">
    <text evidence="2">Belongs to the glutaredoxin family. CC-type subfamily.</text>
</comment>